<dbReference type="Pfam" id="PF21645">
    <property type="entry name" value="FakA-like_M"/>
    <property type="match status" value="1"/>
</dbReference>
<dbReference type="SMART" id="SM01121">
    <property type="entry name" value="Dak1_2"/>
    <property type="match status" value="1"/>
</dbReference>
<dbReference type="SUPFAM" id="SSF101473">
    <property type="entry name" value="DhaL-like"/>
    <property type="match status" value="1"/>
</dbReference>
<name>A0ABW1USG3_9LACO</name>
<evidence type="ECO:0000259" key="1">
    <source>
        <dbReference type="PROSITE" id="PS51480"/>
    </source>
</evidence>
<dbReference type="PANTHER" id="PTHR33434">
    <property type="entry name" value="DEGV DOMAIN-CONTAINING PROTEIN DR_1986-RELATED"/>
    <property type="match status" value="1"/>
</dbReference>
<dbReference type="Pfam" id="PF13684">
    <property type="entry name" value="FakA-like_C"/>
    <property type="match status" value="1"/>
</dbReference>
<dbReference type="InterPro" id="IPR033470">
    <property type="entry name" value="FakA-like_C"/>
</dbReference>
<dbReference type="InterPro" id="IPR019986">
    <property type="entry name" value="YloV-like"/>
</dbReference>
<accession>A0ABW1USG3</accession>
<organism evidence="2 3">
    <name type="scientific">Lapidilactobacillus achengensis</name>
    <dbReference type="NCBI Taxonomy" id="2486000"/>
    <lineage>
        <taxon>Bacteria</taxon>
        <taxon>Bacillati</taxon>
        <taxon>Bacillota</taxon>
        <taxon>Bacilli</taxon>
        <taxon>Lactobacillales</taxon>
        <taxon>Lactobacillaceae</taxon>
        <taxon>Lapidilactobacillus</taxon>
    </lineage>
</organism>
<dbReference type="EMBL" id="JBHSSM010000023">
    <property type="protein sequence ID" value="MFC6315973.1"/>
    <property type="molecule type" value="Genomic_DNA"/>
</dbReference>
<dbReference type="PANTHER" id="PTHR33434:SF4">
    <property type="entry name" value="PHOSPHATASE PROTEIN"/>
    <property type="match status" value="1"/>
</dbReference>
<dbReference type="Gene3D" id="1.25.40.340">
    <property type="match status" value="1"/>
</dbReference>
<dbReference type="InterPro" id="IPR048394">
    <property type="entry name" value="FakA-like_M"/>
</dbReference>
<sequence length="554" mass="59412">MELKEIRAKEFQDMVRVAAHRLGLNADFVNSLNVFPVPDGDTGTNMNLTVKSGAKAVNESNATDVGTLAKAFAKGLLMGARGNSGVITSQLFRGFAKSMEHKETLNAQDVIDAFTGGVQTAYQAVMKPVEGTILTVAREAAKGALLKAKKTDDIIEIMRALVESSKKSLANTPNLLPVLKEVGVVDSGGQGLVFIYEGFLEGLSGETAEQDVYVPDEQEMDEMVNATHHQSAQSHLATADIVNGYCTEMMIELGKDATTTDQFDYNDFRQHLSKIGDSLLVVADDEVVKVHVHTENPGEVLGYGQRYGALEKIKIDNMRIQHETIIDHDEAEPEEAKEWGIVAIAAGEGVADLFRSLGATYVLSGGQTMNPSTQDIADAIKATKAEKVIVLPNNGNILLAAQQAAEVVDAKVAIVASKSISQGMTSLLSFNGEASLEENQSEMTAALATVKSGSITQAIRDTEIDGLQIHKDHFMGIVDGKIIVDDPDRQTAAIQTALKMLDEDSEIVTLIVGQTGDETEAQAVADAITAQDDAIEVEIHEGDQPVYPYLIAVE</sequence>
<dbReference type="InterPro" id="IPR004007">
    <property type="entry name" value="DhaL_dom"/>
</dbReference>
<comment type="caution">
    <text evidence="2">The sequence shown here is derived from an EMBL/GenBank/DDBJ whole genome shotgun (WGS) entry which is preliminary data.</text>
</comment>
<dbReference type="InterPro" id="IPR036117">
    <property type="entry name" value="DhaL_dom_sf"/>
</dbReference>
<dbReference type="SMART" id="SM01120">
    <property type="entry name" value="Dak2"/>
    <property type="match status" value="1"/>
</dbReference>
<gene>
    <name evidence="2" type="ORF">ACFQHW_10405</name>
</gene>
<dbReference type="Proteomes" id="UP001596310">
    <property type="component" value="Unassembled WGS sequence"/>
</dbReference>
<keyword evidence="3" id="KW-1185">Reference proteome</keyword>
<dbReference type="Pfam" id="PF02734">
    <property type="entry name" value="Dak2"/>
    <property type="match status" value="1"/>
</dbReference>
<evidence type="ECO:0000313" key="2">
    <source>
        <dbReference type="EMBL" id="MFC6315973.1"/>
    </source>
</evidence>
<dbReference type="PROSITE" id="PS51480">
    <property type="entry name" value="DHAL"/>
    <property type="match status" value="1"/>
</dbReference>
<evidence type="ECO:0000313" key="3">
    <source>
        <dbReference type="Proteomes" id="UP001596310"/>
    </source>
</evidence>
<feature type="domain" description="DhaL" evidence="1">
    <location>
        <begin position="9"/>
        <end position="201"/>
    </location>
</feature>
<dbReference type="RefSeq" id="WP_125601535.1">
    <property type="nucleotide sequence ID" value="NZ_JBHSSM010000023.1"/>
</dbReference>
<reference evidence="3" key="1">
    <citation type="journal article" date="2019" name="Int. J. Syst. Evol. Microbiol.">
        <title>The Global Catalogue of Microorganisms (GCM) 10K type strain sequencing project: providing services to taxonomists for standard genome sequencing and annotation.</title>
        <authorList>
            <consortium name="The Broad Institute Genomics Platform"/>
            <consortium name="The Broad Institute Genome Sequencing Center for Infectious Disease"/>
            <person name="Wu L."/>
            <person name="Ma J."/>
        </authorList>
    </citation>
    <scope>NUCLEOTIDE SEQUENCE [LARGE SCALE GENOMIC DNA]</scope>
    <source>
        <strain evidence="3">CCM 8897</strain>
    </source>
</reference>
<proteinExistence type="predicted"/>
<dbReference type="InterPro" id="IPR050270">
    <property type="entry name" value="DegV_domain_contain"/>
</dbReference>
<protein>
    <submittedName>
        <fullName evidence="2">DAK2 domain-containing protein</fullName>
    </submittedName>
</protein>
<dbReference type="NCBIfam" id="TIGR03599">
    <property type="entry name" value="YloV"/>
    <property type="match status" value="1"/>
</dbReference>